<dbReference type="CDD" id="cd20557">
    <property type="entry name" value="CYCLIN_ScPCL1-like"/>
    <property type="match status" value="1"/>
</dbReference>
<feature type="domain" description="Cyclin-like" evidence="3">
    <location>
        <begin position="65"/>
        <end position="151"/>
    </location>
</feature>
<name>A0AAW0DJ97_9AGAR</name>
<organism evidence="4 5">
    <name type="scientific">Paramarasmius palmivorus</name>
    <dbReference type="NCBI Taxonomy" id="297713"/>
    <lineage>
        <taxon>Eukaryota</taxon>
        <taxon>Fungi</taxon>
        <taxon>Dikarya</taxon>
        <taxon>Basidiomycota</taxon>
        <taxon>Agaricomycotina</taxon>
        <taxon>Agaricomycetes</taxon>
        <taxon>Agaricomycetidae</taxon>
        <taxon>Agaricales</taxon>
        <taxon>Marasmiineae</taxon>
        <taxon>Marasmiaceae</taxon>
        <taxon>Paramarasmius</taxon>
    </lineage>
</organism>
<dbReference type="GO" id="GO:0000307">
    <property type="term" value="C:cyclin-dependent protein kinase holoenzyme complex"/>
    <property type="evidence" value="ECO:0007669"/>
    <property type="project" value="TreeGrafter"/>
</dbReference>
<dbReference type="InterPro" id="IPR036915">
    <property type="entry name" value="Cyclin-like_sf"/>
</dbReference>
<sequence length="483" mass="53143">MPHDEQLSQRLHPASLLPICTHNPLLLQLLAQRPSMEMVDYIAREAIQSIQIQGDSPAERLRLREFIIKLVHYAHVNVATLLTTLIYFDRLRMKLENVQGNIDTRRRVFLATLIVGSKYLNDSAPRNSHWEKYAAVFSMEEINLMERQLLALLNYDLRFDEEEACRYFAPFMAICAQQVSTRAIAVDKVTKASIARAQALAEAKAQVQAPSKVASLQPLPRERHSPVSSALAHAVREVVERPSNPHLSSARRETLAPPAMQRSRSSDSTNSSAYSSDIASLIDDTGSSSGSSSGWMTSDSESDSEEEHRVEPRVYSDSSLNNYSDERLPHIQDRKSFIVRPIPSYALKNNQLQNRARKPSDSSVRTVTAPSPTNSSSFSPLSSHSRRSSSKRAASISVSNAGNDRENPLSSSATMPSIPRSGLSGNFLTRMWGAAKAQATGHGHDKSAGADGDAHLPSALRRLVLAPSRSGIPKNSRTSPMGV</sequence>
<dbReference type="GO" id="GO:0016538">
    <property type="term" value="F:cyclin-dependent protein serine/threonine kinase regulator activity"/>
    <property type="evidence" value="ECO:0007669"/>
    <property type="project" value="TreeGrafter"/>
</dbReference>
<dbReference type="Gene3D" id="1.10.472.10">
    <property type="entry name" value="Cyclin-like"/>
    <property type="match status" value="1"/>
</dbReference>
<evidence type="ECO:0000313" key="5">
    <source>
        <dbReference type="Proteomes" id="UP001383192"/>
    </source>
</evidence>
<evidence type="ECO:0000313" key="4">
    <source>
        <dbReference type="EMBL" id="KAK7051337.1"/>
    </source>
</evidence>
<keyword evidence="1" id="KW-0195">Cyclin</keyword>
<dbReference type="InterPro" id="IPR013922">
    <property type="entry name" value="Cyclin_PHO80-like"/>
</dbReference>
<dbReference type="SUPFAM" id="SSF47954">
    <property type="entry name" value="Cyclin-like"/>
    <property type="match status" value="1"/>
</dbReference>
<gene>
    <name evidence="4" type="primary">PCL1_1</name>
    <name evidence="4" type="ORF">VNI00_004837</name>
</gene>
<comment type="caution">
    <text evidence="4">The sequence shown here is derived from an EMBL/GenBank/DDBJ whole genome shotgun (WGS) entry which is preliminary data.</text>
</comment>
<dbReference type="PANTHER" id="PTHR15615">
    <property type="match status" value="1"/>
</dbReference>
<feature type="region of interest" description="Disordered" evidence="2">
    <location>
        <begin position="435"/>
        <end position="483"/>
    </location>
</feature>
<dbReference type="GO" id="GO:0019901">
    <property type="term" value="F:protein kinase binding"/>
    <property type="evidence" value="ECO:0007669"/>
    <property type="project" value="InterPro"/>
</dbReference>
<evidence type="ECO:0000256" key="2">
    <source>
        <dbReference type="SAM" id="MobiDB-lite"/>
    </source>
</evidence>
<evidence type="ECO:0000259" key="3">
    <source>
        <dbReference type="SMART" id="SM00385"/>
    </source>
</evidence>
<feature type="region of interest" description="Disordered" evidence="2">
    <location>
        <begin position="211"/>
        <end position="230"/>
    </location>
</feature>
<dbReference type="EMBL" id="JAYKXP010000013">
    <property type="protein sequence ID" value="KAK7051337.1"/>
    <property type="molecule type" value="Genomic_DNA"/>
</dbReference>
<dbReference type="Proteomes" id="UP001383192">
    <property type="component" value="Unassembled WGS sequence"/>
</dbReference>
<accession>A0AAW0DJ97</accession>
<dbReference type="InterPro" id="IPR013763">
    <property type="entry name" value="Cyclin-like_dom"/>
</dbReference>
<feature type="region of interest" description="Disordered" evidence="2">
    <location>
        <begin position="240"/>
        <end position="324"/>
    </location>
</feature>
<comment type="similarity">
    <text evidence="1">Belongs to the cyclin family.</text>
</comment>
<dbReference type="GO" id="GO:0005634">
    <property type="term" value="C:nucleus"/>
    <property type="evidence" value="ECO:0007669"/>
    <property type="project" value="TreeGrafter"/>
</dbReference>
<proteinExistence type="inferred from homology"/>
<feature type="compositionally biased region" description="Polar residues" evidence="2">
    <location>
        <begin position="473"/>
        <end position="483"/>
    </location>
</feature>
<feature type="compositionally biased region" description="Low complexity" evidence="2">
    <location>
        <begin position="262"/>
        <end position="299"/>
    </location>
</feature>
<evidence type="ECO:0000256" key="1">
    <source>
        <dbReference type="RuleBase" id="RU000383"/>
    </source>
</evidence>
<dbReference type="InterPro" id="IPR006671">
    <property type="entry name" value="Cyclin_N"/>
</dbReference>
<dbReference type="PANTHER" id="PTHR15615:SF10">
    <property type="entry name" value="PHO85 CYCLIN-2-RELATED"/>
    <property type="match status" value="1"/>
</dbReference>
<reference evidence="4 5" key="1">
    <citation type="submission" date="2024-01" db="EMBL/GenBank/DDBJ databases">
        <title>A draft genome for a cacao thread blight-causing isolate of Paramarasmius palmivorus.</title>
        <authorList>
            <person name="Baruah I.K."/>
            <person name="Bukari Y."/>
            <person name="Amoako-Attah I."/>
            <person name="Meinhardt L.W."/>
            <person name="Bailey B.A."/>
            <person name="Cohen S.P."/>
        </authorList>
    </citation>
    <scope>NUCLEOTIDE SEQUENCE [LARGE SCALE GENOMIC DNA]</scope>
    <source>
        <strain evidence="4 5">GH-12</strain>
    </source>
</reference>
<feature type="region of interest" description="Disordered" evidence="2">
    <location>
        <begin position="349"/>
        <end position="422"/>
    </location>
</feature>
<protein>
    <submittedName>
        <fullName evidence="4">PHO85 cyclin-1</fullName>
    </submittedName>
</protein>
<feature type="compositionally biased region" description="Low complexity" evidence="2">
    <location>
        <begin position="369"/>
        <end position="383"/>
    </location>
</feature>
<dbReference type="SMART" id="SM00385">
    <property type="entry name" value="CYCLIN"/>
    <property type="match status" value="1"/>
</dbReference>
<dbReference type="AlphaFoldDB" id="A0AAW0DJ97"/>
<keyword evidence="5" id="KW-1185">Reference proteome</keyword>
<dbReference type="Pfam" id="PF00134">
    <property type="entry name" value="Cyclin_N"/>
    <property type="match status" value="1"/>
</dbReference>
<feature type="compositionally biased region" description="Basic and acidic residues" evidence="2">
    <location>
        <begin position="442"/>
        <end position="454"/>
    </location>
</feature>